<evidence type="ECO:0000313" key="2">
    <source>
        <dbReference type="Proteomes" id="UP001165083"/>
    </source>
</evidence>
<evidence type="ECO:0000313" key="1">
    <source>
        <dbReference type="EMBL" id="GMF40057.1"/>
    </source>
</evidence>
<dbReference type="AlphaFoldDB" id="A0A9W6XJS2"/>
<protein>
    <submittedName>
        <fullName evidence="1">Unnamed protein product</fullName>
    </submittedName>
</protein>
<accession>A0A9W6XJS2</accession>
<dbReference type="EMBL" id="BSXW01001957">
    <property type="protein sequence ID" value="GMF40057.1"/>
    <property type="molecule type" value="Genomic_DNA"/>
</dbReference>
<reference evidence="1" key="1">
    <citation type="submission" date="2023-04" db="EMBL/GenBank/DDBJ databases">
        <title>Phytophthora lilii NBRC 32176.</title>
        <authorList>
            <person name="Ichikawa N."/>
            <person name="Sato H."/>
            <person name="Tonouchi N."/>
        </authorList>
    </citation>
    <scope>NUCLEOTIDE SEQUENCE</scope>
    <source>
        <strain evidence="1">NBRC 32176</strain>
    </source>
</reference>
<name>A0A9W6XJS2_9STRA</name>
<gene>
    <name evidence="1" type="ORF">Plil01_001643200</name>
</gene>
<organism evidence="1 2">
    <name type="scientific">Phytophthora lilii</name>
    <dbReference type="NCBI Taxonomy" id="2077276"/>
    <lineage>
        <taxon>Eukaryota</taxon>
        <taxon>Sar</taxon>
        <taxon>Stramenopiles</taxon>
        <taxon>Oomycota</taxon>
        <taxon>Peronosporomycetes</taxon>
        <taxon>Peronosporales</taxon>
        <taxon>Peronosporaceae</taxon>
        <taxon>Phytophthora</taxon>
    </lineage>
</organism>
<proteinExistence type="predicted"/>
<comment type="caution">
    <text evidence="1">The sequence shown here is derived from an EMBL/GenBank/DDBJ whole genome shotgun (WGS) entry which is preliminary data.</text>
</comment>
<dbReference type="OrthoDB" id="113054at2759"/>
<sequence>MCTSGMQSLQQLSKVALLPTRSSDSSAALSFLEKIDHVEIDGATERNGVVYYKVEVFLKHSISHIPTVKATEISDQPDYQLERRFSDFANLRFQVWMYAQRRHEGGHVCKYCAGFMSYIVHSMSQPRSFVKLVTGVNTRKKLLAAFCNAFLTRTLGDTADFRQREITCSGNQSIPHVVEEFFRQDNA</sequence>
<dbReference type="Proteomes" id="UP001165083">
    <property type="component" value="Unassembled WGS sequence"/>
</dbReference>
<keyword evidence="2" id="KW-1185">Reference proteome</keyword>